<proteinExistence type="predicted"/>
<dbReference type="CTD" id="20211195"/>
<keyword evidence="5" id="KW-1185">Reference proteome</keyword>
<dbReference type="InterPro" id="IPR038050">
    <property type="entry name" value="Neuro_actylchol_rec"/>
</dbReference>
<reference evidence="4" key="3">
    <citation type="submission" date="2015-06" db="UniProtKB">
        <authorList>
            <consortium name="EnsemblMetazoa"/>
        </authorList>
    </citation>
    <scope>IDENTIFICATION</scope>
</reference>
<dbReference type="InParanoid" id="T1FQU8"/>
<dbReference type="EnsemblMetazoa" id="HelroT189241">
    <property type="protein sequence ID" value="HelroP189241"/>
    <property type="gene ID" value="HelroG189241"/>
</dbReference>
<dbReference type="GO" id="GO:0005230">
    <property type="term" value="F:extracellular ligand-gated monoatomic ion channel activity"/>
    <property type="evidence" value="ECO:0007669"/>
    <property type="project" value="InterPro"/>
</dbReference>
<feature type="transmembrane region" description="Helical" evidence="2">
    <location>
        <begin position="291"/>
        <end position="311"/>
    </location>
</feature>
<dbReference type="InterPro" id="IPR006201">
    <property type="entry name" value="Neur_channel"/>
</dbReference>
<dbReference type="SUPFAM" id="SSF63712">
    <property type="entry name" value="Nicotinic receptor ligand binding domain-like"/>
    <property type="match status" value="1"/>
</dbReference>
<dbReference type="Gene3D" id="2.70.170.10">
    <property type="entry name" value="Neurotransmitter-gated ion-channel ligand-binding domain"/>
    <property type="match status" value="1"/>
</dbReference>
<reference evidence="3 5" key="2">
    <citation type="journal article" date="2013" name="Nature">
        <title>Insights into bilaterian evolution from three spiralian genomes.</title>
        <authorList>
            <person name="Simakov O."/>
            <person name="Marletaz F."/>
            <person name="Cho S.J."/>
            <person name="Edsinger-Gonzales E."/>
            <person name="Havlak P."/>
            <person name="Hellsten U."/>
            <person name="Kuo D.H."/>
            <person name="Larsson T."/>
            <person name="Lv J."/>
            <person name="Arendt D."/>
            <person name="Savage R."/>
            <person name="Osoegawa K."/>
            <person name="de Jong P."/>
            <person name="Grimwood J."/>
            <person name="Chapman J.A."/>
            <person name="Shapiro H."/>
            <person name="Aerts A."/>
            <person name="Otillar R.P."/>
            <person name="Terry A.Y."/>
            <person name="Boore J.L."/>
            <person name="Grigoriev I.V."/>
            <person name="Lindberg D.R."/>
            <person name="Seaver E.C."/>
            <person name="Weisblat D.A."/>
            <person name="Putnam N.H."/>
            <person name="Rokhsar D.S."/>
        </authorList>
    </citation>
    <scope>NUCLEOTIDE SEQUENCE</scope>
</reference>
<dbReference type="eggNOG" id="ENOG502S6MS">
    <property type="taxonomic scope" value="Eukaryota"/>
</dbReference>
<dbReference type="GO" id="GO:0004888">
    <property type="term" value="F:transmembrane signaling receptor activity"/>
    <property type="evidence" value="ECO:0007669"/>
    <property type="project" value="InterPro"/>
</dbReference>
<evidence type="ECO:0000313" key="5">
    <source>
        <dbReference type="Proteomes" id="UP000015101"/>
    </source>
</evidence>
<dbReference type="FunFam" id="1.20.58.390:FF:000110">
    <property type="entry name" value="Uncharacterized protein"/>
    <property type="match status" value="1"/>
</dbReference>
<keyword evidence="2" id="KW-0472">Membrane</keyword>
<dbReference type="Gene3D" id="1.20.58.390">
    <property type="entry name" value="Neurotransmitter-gated ion-channel transmembrane domain"/>
    <property type="match status" value="1"/>
</dbReference>
<organism evidence="4 5">
    <name type="scientific">Helobdella robusta</name>
    <name type="common">Californian leech</name>
    <dbReference type="NCBI Taxonomy" id="6412"/>
    <lineage>
        <taxon>Eukaryota</taxon>
        <taxon>Metazoa</taxon>
        <taxon>Spiralia</taxon>
        <taxon>Lophotrochozoa</taxon>
        <taxon>Annelida</taxon>
        <taxon>Clitellata</taxon>
        <taxon>Hirudinea</taxon>
        <taxon>Rhynchobdellida</taxon>
        <taxon>Glossiphoniidae</taxon>
        <taxon>Helobdella</taxon>
    </lineage>
</organism>
<reference evidence="5" key="1">
    <citation type="submission" date="2012-12" db="EMBL/GenBank/DDBJ databases">
        <authorList>
            <person name="Hellsten U."/>
            <person name="Grimwood J."/>
            <person name="Chapman J.A."/>
            <person name="Shapiro H."/>
            <person name="Aerts A."/>
            <person name="Otillar R.P."/>
            <person name="Terry A.Y."/>
            <person name="Boore J.L."/>
            <person name="Simakov O."/>
            <person name="Marletaz F."/>
            <person name="Cho S.-J."/>
            <person name="Edsinger-Gonzales E."/>
            <person name="Havlak P."/>
            <person name="Kuo D.-H."/>
            <person name="Larsson T."/>
            <person name="Lv J."/>
            <person name="Arendt D."/>
            <person name="Savage R."/>
            <person name="Osoegawa K."/>
            <person name="de Jong P."/>
            <person name="Lindberg D.R."/>
            <person name="Seaver E.C."/>
            <person name="Weisblat D.A."/>
            <person name="Putnam N.H."/>
            <person name="Grigoriev I.V."/>
            <person name="Rokhsar D.S."/>
        </authorList>
    </citation>
    <scope>NUCLEOTIDE SEQUENCE</scope>
</reference>
<dbReference type="Proteomes" id="UP000015101">
    <property type="component" value="Unassembled WGS sequence"/>
</dbReference>
<feature type="transmembrane region" description="Helical" evidence="2">
    <location>
        <begin position="323"/>
        <end position="345"/>
    </location>
</feature>
<evidence type="ECO:0008006" key="6">
    <source>
        <dbReference type="Google" id="ProtNLM"/>
    </source>
</evidence>
<evidence type="ECO:0000256" key="2">
    <source>
        <dbReference type="SAM" id="Phobius"/>
    </source>
</evidence>
<evidence type="ECO:0000313" key="4">
    <source>
        <dbReference type="EnsemblMetazoa" id="HelroP189241"/>
    </source>
</evidence>
<dbReference type="AlphaFoldDB" id="T1FQU8"/>
<dbReference type="SUPFAM" id="SSF90112">
    <property type="entry name" value="Neurotransmitter-gated ion-channel transmembrane pore"/>
    <property type="match status" value="1"/>
</dbReference>
<sequence length="447" mass="50783">MTSENDKQRLYTLDDSVQFSNALRALEVSIKKHLTKDLSLEEDEKGKKVPRTLSSLRREHSLASSAKMPNRIDKVIVFTKIVILKLGDIDTMRDKFSADVFIQCKWREPALDGKFKSQKDPINWELYWNPRLSLENVIGEPKEQIWHTLTFDNFGQAIICEKRRVTGAFLEFMELYQFPFDTQDLSVSVISDRDQSELELIEDPKEKCLLNVMSFADVQEWKLHDGCTTWKEVKEESFNTTKKHPAFGASCKVSRRPQFFFWNIFVIMTLICSLSFATFSVSFTLPQNRLQLTFILLLTTVSFKFVANQNLPSISYLTYLDRYILGLMGILTVICVWHAIVFFIYTSTKCNQSLVGNLDNIAAGIFGSIYILFHLAFIFTVACVKKDSAGHGNEPVCSDDMTFDEDCTDDYSLPNQDLGDSGPGLAAATHADNSDNNQAVIAACGFE</sequence>
<feature type="transmembrane region" description="Helical" evidence="2">
    <location>
        <begin position="365"/>
        <end position="384"/>
    </location>
</feature>
<dbReference type="EMBL" id="AMQM01001392">
    <property type="status" value="NOT_ANNOTATED_CDS"/>
    <property type="molecule type" value="Genomic_DNA"/>
</dbReference>
<comment type="subcellular location">
    <subcellularLocation>
        <location evidence="1">Membrane</location>
        <topology evidence="1">Multi-pass membrane protein</topology>
    </subcellularLocation>
</comment>
<dbReference type="KEGG" id="hro:HELRODRAFT_189241"/>
<keyword evidence="2" id="KW-1133">Transmembrane helix</keyword>
<dbReference type="GeneID" id="20211195"/>
<protein>
    <recommendedName>
        <fullName evidence="6">Neurotransmitter-gated ion-channel ligand-binding domain-containing protein</fullName>
    </recommendedName>
</protein>
<name>T1FQU8_HELRO</name>
<dbReference type="InterPro" id="IPR036734">
    <property type="entry name" value="Neur_chan_lig-bd_sf"/>
</dbReference>
<accession>T1FQU8</accession>
<dbReference type="EMBL" id="KB097495">
    <property type="protein sequence ID" value="ESN96441.1"/>
    <property type="molecule type" value="Genomic_DNA"/>
</dbReference>
<dbReference type="HOGENOM" id="CLU_037554_0_0_1"/>
<evidence type="ECO:0000256" key="1">
    <source>
        <dbReference type="ARBA" id="ARBA00004141"/>
    </source>
</evidence>
<dbReference type="GO" id="GO:0016020">
    <property type="term" value="C:membrane"/>
    <property type="evidence" value="ECO:0007669"/>
    <property type="project" value="UniProtKB-SubCell"/>
</dbReference>
<dbReference type="OrthoDB" id="189655at2759"/>
<feature type="transmembrane region" description="Helical" evidence="2">
    <location>
        <begin position="260"/>
        <end position="285"/>
    </location>
</feature>
<dbReference type="RefSeq" id="XP_009025603.1">
    <property type="nucleotide sequence ID" value="XM_009027355.1"/>
</dbReference>
<dbReference type="STRING" id="6412.T1FQU8"/>
<dbReference type="PANTHER" id="PTHR18945">
    <property type="entry name" value="NEUROTRANSMITTER GATED ION CHANNEL"/>
    <property type="match status" value="1"/>
</dbReference>
<keyword evidence="2" id="KW-0812">Transmembrane</keyword>
<dbReference type="FunFam" id="2.70.170.10:FF:000053">
    <property type="entry name" value="Predicted protein"/>
    <property type="match status" value="1"/>
</dbReference>
<evidence type="ECO:0000313" key="3">
    <source>
        <dbReference type="EMBL" id="ESN96441.1"/>
    </source>
</evidence>
<dbReference type="InterPro" id="IPR036719">
    <property type="entry name" value="Neuro-gated_channel_TM_sf"/>
</dbReference>
<gene>
    <name evidence="4" type="primary">20211195</name>
    <name evidence="3" type="ORF">HELRODRAFT_189241</name>
</gene>